<dbReference type="OrthoDB" id="109585at2"/>
<dbReference type="InterPro" id="IPR050097">
    <property type="entry name" value="Ferredoxin-NADP_redctase_2"/>
</dbReference>
<keyword evidence="5" id="KW-1185">Reference proteome</keyword>
<organism evidence="4 5">
    <name type="scientific">Legionella beliardensis</name>
    <dbReference type="NCBI Taxonomy" id="91822"/>
    <lineage>
        <taxon>Bacteria</taxon>
        <taxon>Pseudomonadati</taxon>
        <taxon>Pseudomonadota</taxon>
        <taxon>Gammaproteobacteria</taxon>
        <taxon>Legionellales</taxon>
        <taxon>Legionellaceae</taxon>
        <taxon>Legionella</taxon>
    </lineage>
</organism>
<dbReference type="InterPro" id="IPR023753">
    <property type="entry name" value="FAD/NAD-binding_dom"/>
</dbReference>
<dbReference type="Gene3D" id="3.50.50.60">
    <property type="entry name" value="FAD/NAD(P)-binding domain"/>
    <property type="match status" value="2"/>
</dbReference>
<keyword evidence="1" id="KW-0285">Flavoprotein</keyword>
<dbReference type="EC" id="1.8.1.9" evidence="4"/>
<proteinExistence type="predicted"/>
<keyword evidence="2 4" id="KW-0560">Oxidoreductase</keyword>
<dbReference type="AlphaFoldDB" id="A0A378HY40"/>
<evidence type="ECO:0000259" key="3">
    <source>
        <dbReference type="Pfam" id="PF07992"/>
    </source>
</evidence>
<evidence type="ECO:0000256" key="2">
    <source>
        <dbReference type="ARBA" id="ARBA00023002"/>
    </source>
</evidence>
<name>A0A378HY40_9GAMM</name>
<sequence>METKQRDCLIVGAGPAGLTAAIYLARFRRDIAVYDFSYSRASLIPTSHNYPGFVKGISGNDLLERLRKQVASYDVPIIREKIEVIERLEGGGFLAQTASGQIKSQYVVLATGVKDIEPQLPFINNAIQQGLIRHCPICDAYEIIDQKIAVIGEGKEGLAEAIFLRHYTPNITLLTLGRSPEWSKKEVNDIKQANLIVNPLPLVKIELTVNEGATLCFADGKQEHYNCLYSALGCIKHDDLACMLGAKKKSGTLVVNRYYETSVKGMFAIGDLVSSLYQICVAESQAAIAATAIHRELAKLT</sequence>
<dbReference type="EMBL" id="UGNV01000001">
    <property type="protein sequence ID" value="STX27809.1"/>
    <property type="molecule type" value="Genomic_DNA"/>
</dbReference>
<feature type="domain" description="FAD/NAD(P)-binding" evidence="3">
    <location>
        <begin position="7"/>
        <end position="286"/>
    </location>
</feature>
<dbReference type="InterPro" id="IPR036188">
    <property type="entry name" value="FAD/NAD-bd_sf"/>
</dbReference>
<reference evidence="4 5" key="1">
    <citation type="submission" date="2018-06" db="EMBL/GenBank/DDBJ databases">
        <authorList>
            <consortium name="Pathogen Informatics"/>
            <person name="Doyle S."/>
        </authorList>
    </citation>
    <scope>NUCLEOTIDE SEQUENCE [LARGE SCALE GENOMIC DNA]</scope>
    <source>
        <strain evidence="4 5">NCTC13315</strain>
    </source>
</reference>
<evidence type="ECO:0000256" key="1">
    <source>
        <dbReference type="ARBA" id="ARBA00022630"/>
    </source>
</evidence>
<dbReference type="Proteomes" id="UP000254968">
    <property type="component" value="Unassembled WGS sequence"/>
</dbReference>
<accession>A0A378HY40</accession>
<dbReference type="GO" id="GO:0004791">
    <property type="term" value="F:thioredoxin-disulfide reductase (NADPH) activity"/>
    <property type="evidence" value="ECO:0007669"/>
    <property type="project" value="UniProtKB-EC"/>
</dbReference>
<protein>
    <submittedName>
        <fullName evidence="4">Thioredoxin reductase</fullName>
        <ecNumber evidence="4">1.8.1.9</ecNumber>
    </submittedName>
</protein>
<dbReference type="PRINTS" id="PR00368">
    <property type="entry name" value="FADPNR"/>
</dbReference>
<dbReference type="Pfam" id="PF07992">
    <property type="entry name" value="Pyr_redox_2"/>
    <property type="match status" value="1"/>
</dbReference>
<dbReference type="PRINTS" id="PR00469">
    <property type="entry name" value="PNDRDTASEII"/>
</dbReference>
<evidence type="ECO:0000313" key="5">
    <source>
        <dbReference type="Proteomes" id="UP000254968"/>
    </source>
</evidence>
<gene>
    <name evidence="4" type="primary">trxB_1</name>
    <name evidence="4" type="ORF">NCTC13315_00325</name>
</gene>
<dbReference type="SUPFAM" id="SSF51905">
    <property type="entry name" value="FAD/NAD(P)-binding domain"/>
    <property type="match status" value="1"/>
</dbReference>
<evidence type="ECO:0000313" key="4">
    <source>
        <dbReference type="EMBL" id="STX27809.1"/>
    </source>
</evidence>
<dbReference type="PANTHER" id="PTHR48105">
    <property type="entry name" value="THIOREDOXIN REDUCTASE 1-RELATED-RELATED"/>
    <property type="match status" value="1"/>
</dbReference>
<dbReference type="RefSeq" id="WP_115301601.1">
    <property type="nucleotide sequence ID" value="NZ_CAAAHO010000011.1"/>
</dbReference>